<evidence type="ECO:0000256" key="2">
    <source>
        <dbReference type="ARBA" id="ARBA00022729"/>
    </source>
</evidence>
<evidence type="ECO:0000256" key="1">
    <source>
        <dbReference type="ARBA" id="ARBA00010088"/>
    </source>
</evidence>
<evidence type="ECO:0000313" key="7">
    <source>
        <dbReference type="EMBL" id="PKZ63760.1"/>
    </source>
</evidence>
<organism evidence="7 8">
    <name type="scientific">Gordonia terrae</name>
    <dbReference type="NCBI Taxonomy" id="2055"/>
    <lineage>
        <taxon>Bacteria</taxon>
        <taxon>Bacillati</taxon>
        <taxon>Actinomycetota</taxon>
        <taxon>Actinomycetes</taxon>
        <taxon>Mycobacteriales</taxon>
        <taxon>Gordoniaceae</taxon>
        <taxon>Gordonia</taxon>
    </lineage>
</organism>
<dbReference type="InterPro" id="IPR029058">
    <property type="entry name" value="AB_hydrolase_fold"/>
</dbReference>
<dbReference type="GO" id="GO:0016787">
    <property type="term" value="F:hydrolase activity"/>
    <property type="evidence" value="ECO:0007669"/>
    <property type="project" value="UniProtKB-KW"/>
</dbReference>
<dbReference type="SUPFAM" id="SSF53474">
    <property type="entry name" value="alpha/beta-Hydrolases"/>
    <property type="match status" value="1"/>
</dbReference>
<dbReference type="RefSeq" id="WP_101821851.1">
    <property type="nucleotide sequence ID" value="NZ_PKJC01000021.1"/>
</dbReference>
<dbReference type="Pfam" id="PF08386">
    <property type="entry name" value="Abhydrolase_4"/>
    <property type="match status" value="1"/>
</dbReference>
<dbReference type="STRING" id="2055.BCM27_00925"/>
<name>A0A2I1R3R4_9ACTN</name>
<dbReference type="PANTHER" id="PTHR43248:SF29">
    <property type="entry name" value="TRIPEPTIDYL AMINOPEPTIDASE"/>
    <property type="match status" value="1"/>
</dbReference>
<dbReference type="Pfam" id="PF00561">
    <property type="entry name" value="Abhydrolase_1"/>
    <property type="match status" value="1"/>
</dbReference>
<sequence>MRNDTSNLRSRPPRRRVLGAALALAFAVGACSAPTSGEGDLDRFYQQELAFEACDYYPSTRTEAELFATAPTAQCARIDVPLDYRDPDGRSAQIAVMRIPARGESQGSLVLNTGGPGGGSTAMAATLATTWAGRPATEQFDLVGFDPRGTGASVPAVDCLTDEQLDAGEAPGAVPAAEGRWTAADTRASVDRCAEGSGGEDVLSRLGTRDVARDMDVLREVIGDDRLTYFGQSYGTRLGAVYAEMFPDKVRAMLLDGGIDPSTIYADARTHTFASMQRAFDAMAADCATRADCPLGTDPSRATEVFSGLVRPLVERPVPSAEGRTLDFNAAVGGVGAGLYDPAAWPAIRTGLTELADGRGNVLQLLSDSFGGRDENGRWSNFTEANHAINCADEDRLSPEDARALRQRIWEAAPFMDPGTGYAGARDGCESWPGEPTLGVPYASDVTGLPETLTISITGDPSTPYEGGVAVADALGGSLLTVEGTQHTVAAAGTNDCVNTAVDAYLLDLTPPAPGARCTL</sequence>
<evidence type="ECO:0000313" key="8">
    <source>
        <dbReference type="Proteomes" id="UP000234662"/>
    </source>
</evidence>
<feature type="chain" id="PRO_5014165525" evidence="4">
    <location>
        <begin position="33"/>
        <end position="520"/>
    </location>
</feature>
<dbReference type="PANTHER" id="PTHR43248">
    <property type="entry name" value="2-SUCCINYL-6-HYDROXY-2,4-CYCLOHEXADIENE-1-CARBOXYLATE SYNTHASE"/>
    <property type="match status" value="1"/>
</dbReference>
<feature type="domain" description="Peptidase S33 tripeptidyl aminopeptidase-like C-terminal" evidence="6">
    <location>
        <begin position="425"/>
        <end position="518"/>
    </location>
</feature>
<keyword evidence="2 4" id="KW-0732">Signal</keyword>
<feature type="domain" description="AB hydrolase-1" evidence="5">
    <location>
        <begin position="109"/>
        <end position="338"/>
    </location>
</feature>
<keyword evidence="3 7" id="KW-0378">Hydrolase</keyword>
<accession>A0A2I1R3R4</accession>
<dbReference type="Proteomes" id="UP000234662">
    <property type="component" value="Unassembled WGS sequence"/>
</dbReference>
<dbReference type="EMBL" id="PKJC01000021">
    <property type="protein sequence ID" value="PKZ63760.1"/>
    <property type="molecule type" value="Genomic_DNA"/>
</dbReference>
<evidence type="ECO:0000259" key="5">
    <source>
        <dbReference type="Pfam" id="PF00561"/>
    </source>
</evidence>
<dbReference type="PROSITE" id="PS51257">
    <property type="entry name" value="PROKAR_LIPOPROTEIN"/>
    <property type="match status" value="1"/>
</dbReference>
<reference evidence="7 8" key="1">
    <citation type="submission" date="2017-12" db="EMBL/GenBank/DDBJ databases">
        <title>Phylogenetic diversity of female urinary microbiome.</title>
        <authorList>
            <person name="Thomas-White K."/>
            <person name="Wolfe A.J."/>
        </authorList>
    </citation>
    <scope>NUCLEOTIDE SEQUENCE [LARGE SCALE GENOMIC DNA]</scope>
    <source>
        <strain evidence="7 8">UMB0777</strain>
    </source>
</reference>
<gene>
    <name evidence="7" type="ORF">CYJ73_20180</name>
</gene>
<dbReference type="AlphaFoldDB" id="A0A2I1R3R4"/>
<dbReference type="InterPro" id="IPR013595">
    <property type="entry name" value="Pept_S33_TAP-like_C"/>
</dbReference>
<evidence type="ECO:0000256" key="4">
    <source>
        <dbReference type="SAM" id="SignalP"/>
    </source>
</evidence>
<protein>
    <submittedName>
        <fullName evidence="7">Alpha/beta hydrolase</fullName>
    </submittedName>
</protein>
<evidence type="ECO:0000256" key="3">
    <source>
        <dbReference type="ARBA" id="ARBA00022801"/>
    </source>
</evidence>
<proteinExistence type="inferred from homology"/>
<dbReference type="InterPro" id="IPR051601">
    <property type="entry name" value="Serine_prot/Carboxylest_S33"/>
</dbReference>
<evidence type="ECO:0000259" key="6">
    <source>
        <dbReference type="Pfam" id="PF08386"/>
    </source>
</evidence>
<dbReference type="InterPro" id="IPR000073">
    <property type="entry name" value="AB_hydrolase_1"/>
</dbReference>
<comment type="caution">
    <text evidence="7">The sequence shown here is derived from an EMBL/GenBank/DDBJ whole genome shotgun (WGS) entry which is preliminary data.</text>
</comment>
<comment type="similarity">
    <text evidence="1">Belongs to the peptidase S33 family.</text>
</comment>
<feature type="signal peptide" evidence="4">
    <location>
        <begin position="1"/>
        <end position="32"/>
    </location>
</feature>
<dbReference type="Gene3D" id="3.40.50.1820">
    <property type="entry name" value="alpha/beta hydrolase"/>
    <property type="match status" value="1"/>
</dbReference>